<keyword evidence="2" id="KW-1185">Reference proteome</keyword>
<accession>A0AAV3YFY0</accession>
<evidence type="ECO:0000313" key="1">
    <source>
        <dbReference type="EMBL" id="GFN81037.1"/>
    </source>
</evidence>
<name>A0AAV3YFY0_9GAST</name>
<comment type="caution">
    <text evidence="1">The sequence shown here is derived from an EMBL/GenBank/DDBJ whole genome shotgun (WGS) entry which is preliminary data.</text>
</comment>
<proteinExistence type="predicted"/>
<dbReference type="EMBL" id="BLXT01000876">
    <property type="protein sequence ID" value="GFN81037.1"/>
    <property type="molecule type" value="Genomic_DNA"/>
</dbReference>
<reference evidence="1 2" key="1">
    <citation type="journal article" date="2021" name="Elife">
        <title>Chloroplast acquisition without the gene transfer in kleptoplastic sea slugs, Plakobranchus ocellatus.</title>
        <authorList>
            <person name="Maeda T."/>
            <person name="Takahashi S."/>
            <person name="Yoshida T."/>
            <person name="Shimamura S."/>
            <person name="Takaki Y."/>
            <person name="Nagai Y."/>
            <person name="Toyoda A."/>
            <person name="Suzuki Y."/>
            <person name="Arimoto A."/>
            <person name="Ishii H."/>
            <person name="Satoh N."/>
            <person name="Nishiyama T."/>
            <person name="Hasebe M."/>
            <person name="Maruyama T."/>
            <person name="Minagawa J."/>
            <person name="Obokata J."/>
            <person name="Shigenobu S."/>
        </authorList>
    </citation>
    <scope>NUCLEOTIDE SEQUENCE [LARGE SCALE GENOMIC DNA]</scope>
</reference>
<evidence type="ECO:0000313" key="2">
    <source>
        <dbReference type="Proteomes" id="UP000735302"/>
    </source>
</evidence>
<organism evidence="1 2">
    <name type="scientific">Plakobranchus ocellatus</name>
    <dbReference type="NCBI Taxonomy" id="259542"/>
    <lineage>
        <taxon>Eukaryota</taxon>
        <taxon>Metazoa</taxon>
        <taxon>Spiralia</taxon>
        <taxon>Lophotrochozoa</taxon>
        <taxon>Mollusca</taxon>
        <taxon>Gastropoda</taxon>
        <taxon>Heterobranchia</taxon>
        <taxon>Euthyneura</taxon>
        <taxon>Panpulmonata</taxon>
        <taxon>Sacoglossa</taxon>
        <taxon>Placobranchoidea</taxon>
        <taxon>Plakobranchidae</taxon>
        <taxon>Plakobranchus</taxon>
    </lineage>
</organism>
<dbReference type="AlphaFoldDB" id="A0AAV3YFY0"/>
<dbReference type="Proteomes" id="UP000735302">
    <property type="component" value="Unassembled WGS sequence"/>
</dbReference>
<sequence>MDQSVIHHSLEGLTQAAHERNRSIVGRIRRILTGFWNWNHQSLPPRWGDVPNGPNVIENFKENMQAGFRKSLPTFPGKPGHSGFKFLLFMKGMDDLAALSSFEVNCPMLAKSRRKTICIGLPNGSSRLFEN</sequence>
<gene>
    <name evidence="1" type="ORF">PoB_000754300</name>
</gene>
<protein>
    <submittedName>
        <fullName evidence="1">Uncharacterized protein</fullName>
    </submittedName>
</protein>